<evidence type="ECO:0000313" key="8">
    <source>
        <dbReference type="Proteomes" id="UP000325684"/>
    </source>
</evidence>
<dbReference type="Pfam" id="PF00892">
    <property type="entry name" value="EamA"/>
    <property type="match status" value="2"/>
</dbReference>
<dbReference type="PANTHER" id="PTHR32322:SF9">
    <property type="entry name" value="AMINO-ACID METABOLITE EFFLUX PUMP-RELATED"/>
    <property type="match status" value="1"/>
</dbReference>
<sequence>MPLTHILLAILVAFIWGLSFVVIKVGVAATPPLVLAALRFVFAVFPAILFVPRPKTRWRFLIGYGFFLGIAQFGLLFAAISLGMPASLASLVMQAQVFFTILFAAVLMGERPGPHQIVGGLVACLGLILIAWPRLAGSGAVPFLMTVVAAAAWGIANIISKRAGRIDMLGFVVWSSLMAPIPLLGLSLWIDGPDRVAASLMDLDAGTLGAVAYLAYPTTIFAFAIWAWLLSRHPAATVTPFALLVPVAGILGSAFFLGEVMMPIEAIGGAIIVLGLAINIFGLRIFGRARTA</sequence>
<evidence type="ECO:0000256" key="5">
    <source>
        <dbReference type="SAM" id="Phobius"/>
    </source>
</evidence>
<dbReference type="SUPFAM" id="SSF103481">
    <property type="entry name" value="Multidrug resistance efflux transporter EmrE"/>
    <property type="match status" value="2"/>
</dbReference>
<feature type="transmembrane region" description="Helical" evidence="5">
    <location>
        <begin position="171"/>
        <end position="190"/>
    </location>
</feature>
<feature type="transmembrane region" description="Helical" evidence="5">
    <location>
        <begin position="141"/>
        <end position="159"/>
    </location>
</feature>
<accession>A0A5N3PFI1</accession>
<dbReference type="EMBL" id="VCMV01000006">
    <property type="protein sequence ID" value="KAB0268464.1"/>
    <property type="molecule type" value="Genomic_DNA"/>
</dbReference>
<dbReference type="InterPro" id="IPR037185">
    <property type="entry name" value="EmrE-like"/>
</dbReference>
<dbReference type="GO" id="GO:0016020">
    <property type="term" value="C:membrane"/>
    <property type="evidence" value="ECO:0007669"/>
    <property type="project" value="UniProtKB-SubCell"/>
</dbReference>
<name>A0A5N3PFI1_9HYPH</name>
<keyword evidence="4 5" id="KW-0472">Membrane</keyword>
<feature type="transmembrane region" description="Helical" evidence="5">
    <location>
        <begin position="241"/>
        <end position="260"/>
    </location>
</feature>
<feature type="transmembrane region" description="Helical" evidence="5">
    <location>
        <begin position="7"/>
        <end position="27"/>
    </location>
</feature>
<reference evidence="7 8" key="1">
    <citation type="journal article" date="2019" name="Microorganisms">
        <title>Genome Insights into the Novel Species Microvirga brassicacearum, a Rapeseed Endophyte with Biotechnological Potential.</title>
        <authorList>
            <person name="Jimenez-Gomez A."/>
            <person name="Saati-Santamaria Z."/>
            <person name="Igual J.M."/>
            <person name="Rivas R."/>
            <person name="Mateos P.F."/>
            <person name="Garcia-Fraile P."/>
        </authorList>
    </citation>
    <scope>NUCLEOTIDE SEQUENCE [LARGE SCALE GENOMIC DNA]</scope>
    <source>
        <strain evidence="7 8">CDVBN77</strain>
    </source>
</reference>
<evidence type="ECO:0000256" key="1">
    <source>
        <dbReference type="ARBA" id="ARBA00004141"/>
    </source>
</evidence>
<keyword evidence="2 5" id="KW-0812">Transmembrane</keyword>
<evidence type="ECO:0000256" key="3">
    <source>
        <dbReference type="ARBA" id="ARBA00022989"/>
    </source>
</evidence>
<evidence type="ECO:0000256" key="4">
    <source>
        <dbReference type="ARBA" id="ARBA00023136"/>
    </source>
</evidence>
<proteinExistence type="predicted"/>
<evidence type="ECO:0000313" key="7">
    <source>
        <dbReference type="EMBL" id="KAB0268464.1"/>
    </source>
</evidence>
<dbReference type="OrthoDB" id="7158585at2"/>
<feature type="transmembrane region" description="Helical" evidence="5">
    <location>
        <begin position="33"/>
        <end position="51"/>
    </location>
</feature>
<organism evidence="7 8">
    <name type="scientific">Microvirga brassicacearum</name>
    <dbReference type="NCBI Taxonomy" id="2580413"/>
    <lineage>
        <taxon>Bacteria</taxon>
        <taxon>Pseudomonadati</taxon>
        <taxon>Pseudomonadota</taxon>
        <taxon>Alphaproteobacteria</taxon>
        <taxon>Hyphomicrobiales</taxon>
        <taxon>Methylobacteriaceae</taxon>
        <taxon>Microvirga</taxon>
    </lineage>
</organism>
<protein>
    <submittedName>
        <fullName evidence="7">O-acetylserine/cysteine exporter</fullName>
    </submittedName>
</protein>
<evidence type="ECO:0000256" key="2">
    <source>
        <dbReference type="ARBA" id="ARBA00022692"/>
    </source>
</evidence>
<feature type="transmembrane region" description="Helical" evidence="5">
    <location>
        <begin position="58"/>
        <end position="80"/>
    </location>
</feature>
<dbReference type="AlphaFoldDB" id="A0A5N3PFI1"/>
<dbReference type="Proteomes" id="UP000325684">
    <property type="component" value="Unassembled WGS sequence"/>
</dbReference>
<feature type="domain" description="EamA" evidence="6">
    <location>
        <begin position="144"/>
        <end position="279"/>
    </location>
</feature>
<feature type="transmembrane region" description="Helical" evidence="5">
    <location>
        <begin position="210"/>
        <end position="229"/>
    </location>
</feature>
<comment type="subcellular location">
    <subcellularLocation>
        <location evidence="1">Membrane</location>
        <topology evidence="1">Multi-pass membrane protein</topology>
    </subcellularLocation>
</comment>
<keyword evidence="3 5" id="KW-1133">Transmembrane helix</keyword>
<feature type="transmembrane region" description="Helical" evidence="5">
    <location>
        <begin position="117"/>
        <end position="135"/>
    </location>
</feature>
<dbReference type="PANTHER" id="PTHR32322">
    <property type="entry name" value="INNER MEMBRANE TRANSPORTER"/>
    <property type="match status" value="1"/>
</dbReference>
<comment type="caution">
    <text evidence="7">The sequence shown here is derived from an EMBL/GenBank/DDBJ whole genome shotgun (WGS) entry which is preliminary data.</text>
</comment>
<gene>
    <name evidence="7" type="ORF">FEZ63_05575</name>
</gene>
<feature type="transmembrane region" description="Helical" evidence="5">
    <location>
        <begin position="86"/>
        <end position="105"/>
    </location>
</feature>
<feature type="domain" description="EamA" evidence="6">
    <location>
        <begin position="6"/>
        <end position="131"/>
    </location>
</feature>
<keyword evidence="8" id="KW-1185">Reference proteome</keyword>
<dbReference type="InterPro" id="IPR000620">
    <property type="entry name" value="EamA_dom"/>
</dbReference>
<dbReference type="InterPro" id="IPR050638">
    <property type="entry name" value="AA-Vitamin_Transporters"/>
</dbReference>
<evidence type="ECO:0000259" key="6">
    <source>
        <dbReference type="Pfam" id="PF00892"/>
    </source>
</evidence>
<dbReference type="RefSeq" id="WP_150942646.1">
    <property type="nucleotide sequence ID" value="NZ_VCMV01000006.1"/>
</dbReference>
<feature type="transmembrane region" description="Helical" evidence="5">
    <location>
        <begin position="266"/>
        <end position="286"/>
    </location>
</feature>